<dbReference type="EMBL" id="SGTH01000001">
    <property type="protein sequence ID" value="RZH32565.1"/>
    <property type="molecule type" value="Genomic_DNA"/>
</dbReference>
<dbReference type="Proteomes" id="UP000294065">
    <property type="component" value="Unassembled WGS sequence"/>
</dbReference>
<evidence type="ECO:0000313" key="1">
    <source>
        <dbReference type="EMBL" id="QIT18199.1"/>
    </source>
</evidence>
<name>A0A241XZ63_ACIPI</name>
<dbReference type="SMART" id="SM01236">
    <property type="entry name" value="Haem_oxygenase_2"/>
    <property type="match status" value="1"/>
</dbReference>
<evidence type="ECO:0000313" key="4">
    <source>
        <dbReference type="Proteomes" id="UP000271320"/>
    </source>
</evidence>
<evidence type="ECO:0000313" key="3">
    <source>
        <dbReference type="EMBL" id="RZH32565.1"/>
    </source>
</evidence>
<organism evidence="2 4">
    <name type="scientific">Acinetobacter pittii</name>
    <name type="common">Acinetobacter genomosp. 3</name>
    <dbReference type="NCBI Taxonomy" id="48296"/>
    <lineage>
        <taxon>Bacteria</taxon>
        <taxon>Pseudomonadati</taxon>
        <taxon>Pseudomonadota</taxon>
        <taxon>Gammaproteobacteria</taxon>
        <taxon>Moraxellales</taxon>
        <taxon>Moraxellaceae</taxon>
        <taxon>Acinetobacter</taxon>
        <taxon>Acinetobacter calcoaceticus/baumannii complex</taxon>
    </lineage>
</organism>
<sequence length="291" mass="33774">MRADMPKKFENFNNPRKKALAGMKQSISAELWEKNSNFLTRLRAKIAKHPVSHHPAIDTLNNGEINKEDLKKIHLEYRHAIVQTFTDALLMAQFQTKQLEPRLHAGAKMFPRFLLSLNIFDEFGFRPGLDKDGYYQGNPEYAHYPLFEDILNDFGITEQDRLTYHPTEIADQVRVFLENAYDDYKAVSALLAVAEEEVILYSPPLRRATKAVGLDVEGGGYYHVHGISEDESAEAADDDHEEDLWYVLMQACTEEDYNYIEKLCLEYCDLWEKFWDTQLENSEPMRKQILA</sequence>
<reference evidence="1 6" key="3">
    <citation type="submission" date="2020-03" db="EMBL/GenBank/DDBJ databases">
        <authorList>
            <person name="Zhang L."/>
            <person name="Han X."/>
            <person name="Chen Y."/>
            <person name="Yu Y."/>
        </authorList>
    </citation>
    <scope>NUCLEOTIDE SEQUENCE [LARGE SCALE GENOMIC DNA]</scope>
    <source>
        <strain evidence="1 6">A1254</strain>
    </source>
</reference>
<dbReference type="Proteomes" id="UP000501692">
    <property type="component" value="Chromosome"/>
</dbReference>
<dbReference type="Proteomes" id="UP000271320">
    <property type="component" value="Unassembled WGS sequence"/>
</dbReference>
<accession>A0A241XZ63</accession>
<reference evidence="2 4" key="1">
    <citation type="submission" date="2018-10" db="EMBL/GenBank/DDBJ databases">
        <title>GWAS and RNA-Seq identify cryptic mechanisms of antimicrobial resistance in Acinetobacter baumannii.</title>
        <authorList>
            <person name="Sahl J.W."/>
        </authorList>
    </citation>
    <scope>NUCLEOTIDE SEQUENCE [LARGE SCALE GENOMIC DNA]</scope>
    <source>
        <strain evidence="2 4">TG41884</strain>
    </source>
</reference>
<dbReference type="EMBL" id="CP049806">
    <property type="protein sequence ID" value="QIT18199.1"/>
    <property type="molecule type" value="Genomic_DNA"/>
</dbReference>
<dbReference type="EMBL" id="RFEW01000002">
    <property type="protein sequence ID" value="RSO62650.1"/>
    <property type="molecule type" value="Genomic_DNA"/>
</dbReference>
<dbReference type="AlphaFoldDB" id="A0A241XZ63"/>
<reference evidence="3 5" key="2">
    <citation type="submission" date="2019-02" db="EMBL/GenBank/DDBJ databases">
        <title>The Batch Genome Submission of Acinetobacter spp. strains.</title>
        <authorList>
            <person name="Qin J."/>
            <person name="Hu Y."/>
            <person name="Ye H."/>
            <person name="Wei L."/>
            <person name="Feng Y."/>
            <person name="Zong Z."/>
        </authorList>
    </citation>
    <scope>NUCLEOTIDE SEQUENCE [LARGE SCALE GENOMIC DNA]</scope>
    <source>
        <strain evidence="3 5">WCHAP100012</strain>
    </source>
</reference>
<protein>
    <submittedName>
        <fullName evidence="1">Iron-containing redox enzyme family protein</fullName>
    </submittedName>
</protein>
<evidence type="ECO:0000313" key="6">
    <source>
        <dbReference type="Proteomes" id="UP000501692"/>
    </source>
</evidence>
<proteinExistence type="predicted"/>
<dbReference type="Gene3D" id="1.20.910.10">
    <property type="entry name" value="Heme oxygenase-like"/>
    <property type="match status" value="1"/>
</dbReference>
<dbReference type="InterPro" id="IPR016084">
    <property type="entry name" value="Haem_Oase-like_multi-hlx"/>
</dbReference>
<gene>
    <name evidence="2" type="ORF">EA752_04130</name>
    <name evidence="3" type="ORF">EXD98_05035</name>
    <name evidence="1" type="ORF">G8E09_11000</name>
</gene>
<evidence type="ECO:0000313" key="2">
    <source>
        <dbReference type="EMBL" id="RSO62650.1"/>
    </source>
</evidence>
<evidence type="ECO:0000313" key="5">
    <source>
        <dbReference type="Proteomes" id="UP000294065"/>
    </source>
</evidence>
<dbReference type="SUPFAM" id="SSF48613">
    <property type="entry name" value="Heme oxygenase-like"/>
    <property type="match status" value="1"/>
</dbReference>